<evidence type="ECO:0000313" key="1">
    <source>
        <dbReference type="EMBL" id="MFC7668474.1"/>
    </source>
</evidence>
<keyword evidence="2" id="KW-1185">Reference proteome</keyword>
<reference evidence="2" key="1">
    <citation type="journal article" date="2019" name="Int. J. Syst. Evol. Microbiol.">
        <title>The Global Catalogue of Microorganisms (GCM) 10K type strain sequencing project: providing services to taxonomists for standard genome sequencing and annotation.</title>
        <authorList>
            <consortium name="The Broad Institute Genomics Platform"/>
            <consortium name="The Broad Institute Genome Sequencing Center for Infectious Disease"/>
            <person name="Wu L."/>
            <person name="Ma J."/>
        </authorList>
    </citation>
    <scope>NUCLEOTIDE SEQUENCE [LARGE SCALE GENOMIC DNA]</scope>
    <source>
        <strain evidence="2">JCM 19635</strain>
    </source>
</reference>
<evidence type="ECO:0008006" key="3">
    <source>
        <dbReference type="Google" id="ProtNLM"/>
    </source>
</evidence>
<proteinExistence type="predicted"/>
<dbReference type="SUPFAM" id="SSF88713">
    <property type="entry name" value="Glycoside hydrolase/deacetylase"/>
    <property type="match status" value="1"/>
</dbReference>
<sequence length="194" mass="21925">MTPKLQQRLAALRAQGHEVGLHGSIGTATDAQRLAQERHILAQATQGLRFHYLRWEPRNTPAWIEKAGFQYDATLGFAEHFGFRNSYCHPFYPFNFGTGTAHDFLEIPLNVMDATLHHPNYLQLGAHEILPALTPLFAEIEKFGGVASVLWHNENFDPANTTTGPRQFHEIMRQLSQRGAAFLTGHEISRHYPA</sequence>
<dbReference type="InterPro" id="IPR011330">
    <property type="entry name" value="Glyco_hydro/deAcase_b/a-brl"/>
</dbReference>
<organism evidence="1 2">
    <name type="scientific">Hymenobacter humi</name>
    <dbReference type="NCBI Taxonomy" id="1411620"/>
    <lineage>
        <taxon>Bacteria</taxon>
        <taxon>Pseudomonadati</taxon>
        <taxon>Bacteroidota</taxon>
        <taxon>Cytophagia</taxon>
        <taxon>Cytophagales</taxon>
        <taxon>Hymenobacteraceae</taxon>
        <taxon>Hymenobacter</taxon>
    </lineage>
</organism>
<dbReference type="Proteomes" id="UP001596513">
    <property type="component" value="Unassembled WGS sequence"/>
</dbReference>
<gene>
    <name evidence="1" type="ORF">ACFQT0_14660</name>
</gene>
<dbReference type="RefSeq" id="WP_380203814.1">
    <property type="nucleotide sequence ID" value="NZ_JBHTEK010000001.1"/>
</dbReference>
<evidence type="ECO:0000313" key="2">
    <source>
        <dbReference type="Proteomes" id="UP001596513"/>
    </source>
</evidence>
<dbReference type="Gene3D" id="3.20.20.370">
    <property type="entry name" value="Glycoside hydrolase/deacetylase"/>
    <property type="match status" value="1"/>
</dbReference>
<accession>A0ABW2U7Q0</accession>
<protein>
    <recommendedName>
        <fullName evidence="3">Polysaccharide deacetylase</fullName>
    </recommendedName>
</protein>
<name>A0ABW2U7Q0_9BACT</name>
<comment type="caution">
    <text evidence="1">The sequence shown here is derived from an EMBL/GenBank/DDBJ whole genome shotgun (WGS) entry which is preliminary data.</text>
</comment>
<dbReference type="EMBL" id="JBHTEK010000001">
    <property type="protein sequence ID" value="MFC7668474.1"/>
    <property type="molecule type" value="Genomic_DNA"/>
</dbReference>